<organism evidence="1 2">
    <name type="scientific">Bradyrhizobium cosmicum</name>
    <dbReference type="NCBI Taxonomy" id="1404864"/>
    <lineage>
        <taxon>Bacteria</taxon>
        <taxon>Pseudomonadati</taxon>
        <taxon>Pseudomonadota</taxon>
        <taxon>Alphaproteobacteria</taxon>
        <taxon>Hyphomicrobiales</taxon>
        <taxon>Nitrobacteraceae</taxon>
        <taxon>Bradyrhizobium</taxon>
    </lineage>
</organism>
<name>A0AAI8MID8_9BRAD</name>
<dbReference type="EMBL" id="AP012279">
    <property type="protein sequence ID" value="BAL78906.1"/>
    <property type="molecule type" value="Genomic_DNA"/>
</dbReference>
<evidence type="ECO:0008006" key="3">
    <source>
        <dbReference type="Google" id="ProtNLM"/>
    </source>
</evidence>
<protein>
    <recommendedName>
        <fullName evidence="3">SCP2 domain-containing protein</fullName>
    </recommendedName>
</protein>
<dbReference type="Proteomes" id="UP000007886">
    <property type="component" value="Chromosome"/>
</dbReference>
<sequence length="147" mass="16299">MESQRVRPNADPPVTYTQEAILEGFKAIPELLARDAALIARGRWLDVDCLLGPTTQPFHVAIRAGRIVDMTPAPVLMRSWRFAYRATPAAFAAYWQAMPPAGWHDVLALTKRGQASLEGDLHPFMAHLQYFKDLLALPRQSGFGGVS</sequence>
<accession>A0AAI8MID8</accession>
<keyword evidence="2" id="KW-1185">Reference proteome</keyword>
<reference evidence="1 2" key="1">
    <citation type="journal article" date="2012" name="Microbes Environ.">
        <title>Complete genome sequence of Bradyrhizobium sp. S23321: insights into symbiosis evolution in soil oligotrophs.</title>
        <authorList>
            <person name="Okubo T."/>
            <person name="Tsukui T."/>
            <person name="Maita H."/>
            <person name="Okamoto S."/>
            <person name="Oshima K."/>
            <person name="Fujisawa T."/>
            <person name="Saito A."/>
            <person name="Futamata H."/>
            <person name="Hattori R."/>
            <person name="Shimomura Y."/>
            <person name="Haruta S."/>
            <person name="Morimoto S."/>
            <person name="Wang Y."/>
            <person name="Sakai Y."/>
            <person name="Hattori M."/>
            <person name="Aizawa S."/>
            <person name="Nagashima K.V.P."/>
            <person name="Masuda S."/>
            <person name="Hattori T."/>
            <person name="Yamashita A."/>
            <person name="Bao Z."/>
            <person name="Hayatsu M."/>
            <person name="Kajiya-Kanegae H."/>
            <person name="Yoshinaga I."/>
            <person name="Sakamoto K."/>
            <person name="Toyota K."/>
            <person name="Nakao M."/>
            <person name="Kohara M."/>
            <person name="Anda M."/>
            <person name="Niwa R."/>
            <person name="Jung-Hwan P."/>
            <person name="Sameshima-Saito R."/>
            <person name="Tokuda S."/>
            <person name="Yamamoto S."/>
            <person name="Yamamoto S."/>
            <person name="Yokoyama T."/>
            <person name="Akutsu T."/>
            <person name="Nakamura Y."/>
            <person name="Nakahira-Yanaka Y."/>
            <person name="Takada Hoshino Y."/>
            <person name="Hirakawa H."/>
            <person name="Mitsui H."/>
            <person name="Terasawa K."/>
            <person name="Itakura M."/>
            <person name="Sato S."/>
            <person name="Ikeda-Ohtsubo W."/>
            <person name="Sakakura N."/>
            <person name="Kaminuma E."/>
            <person name="Minamisawa K."/>
        </authorList>
    </citation>
    <scope>NUCLEOTIDE SEQUENCE [LARGE SCALE GENOMIC DNA]</scope>
    <source>
        <strain evidence="1 2">S23321</strain>
    </source>
</reference>
<dbReference type="KEGG" id="brs:S23_57140"/>
<gene>
    <name evidence="1" type="ORF">S23_57140</name>
</gene>
<dbReference type="AlphaFoldDB" id="A0AAI8MID8"/>
<evidence type="ECO:0000313" key="2">
    <source>
        <dbReference type="Proteomes" id="UP000007886"/>
    </source>
</evidence>
<proteinExistence type="predicted"/>
<evidence type="ECO:0000313" key="1">
    <source>
        <dbReference type="EMBL" id="BAL78906.1"/>
    </source>
</evidence>